<sequence length="357" mass="41648">MNRTPHMDQLISKIYRQRKNQTPNDYSREMYSHPNSHQTSNKDLLNLTSKQKLNKSCNYNSNLHQRLQSKAGADIKQKLLDEILRGSHSNISTSYLISTLKEKVSEKVNQKVQKYNTCQEASSFTIPQKELSPKPMFKILENFLFAECQNLKNQVSLNSFQELLDKMEIKEQSLKISIFADLKKLFIILAQSIRNDIQTQKKEIESLLRQNNSFKSQIQEMNSQLDKFKSVIEDQQKQIKIKNEENFISIMNTLRSHGVDPRKMLKKCQDNVETCKLKQEQSEFIDESQKYSSDDSIPFVDPQTIIKNEKKVIGLALNLNPLKDPKKAPIGYQDEFMANINEFSESWRQQALAEKRF</sequence>
<dbReference type="EMBL" id="CAJJDM010000029">
    <property type="protein sequence ID" value="CAD8060631.1"/>
    <property type="molecule type" value="Genomic_DNA"/>
</dbReference>
<keyword evidence="1" id="KW-0175">Coiled coil</keyword>
<evidence type="ECO:0000256" key="2">
    <source>
        <dbReference type="SAM" id="MobiDB-lite"/>
    </source>
</evidence>
<protein>
    <submittedName>
        <fullName evidence="3">Uncharacterized protein</fullName>
    </submittedName>
</protein>
<dbReference type="OMA" id="QEQSEFI"/>
<feature type="region of interest" description="Disordered" evidence="2">
    <location>
        <begin position="18"/>
        <end position="41"/>
    </location>
</feature>
<organism evidence="3 4">
    <name type="scientific">Paramecium primaurelia</name>
    <dbReference type="NCBI Taxonomy" id="5886"/>
    <lineage>
        <taxon>Eukaryota</taxon>
        <taxon>Sar</taxon>
        <taxon>Alveolata</taxon>
        <taxon>Ciliophora</taxon>
        <taxon>Intramacronucleata</taxon>
        <taxon>Oligohymenophorea</taxon>
        <taxon>Peniculida</taxon>
        <taxon>Parameciidae</taxon>
        <taxon>Paramecium</taxon>
    </lineage>
</organism>
<evidence type="ECO:0000313" key="3">
    <source>
        <dbReference type="EMBL" id="CAD8060631.1"/>
    </source>
</evidence>
<feature type="coiled-coil region" evidence="1">
    <location>
        <begin position="190"/>
        <end position="245"/>
    </location>
</feature>
<evidence type="ECO:0000313" key="4">
    <source>
        <dbReference type="Proteomes" id="UP000688137"/>
    </source>
</evidence>
<gene>
    <name evidence="3" type="ORF">PPRIM_AZ9-3.1.T0300232</name>
</gene>
<comment type="caution">
    <text evidence="3">The sequence shown here is derived from an EMBL/GenBank/DDBJ whole genome shotgun (WGS) entry which is preliminary data.</text>
</comment>
<dbReference type="Proteomes" id="UP000688137">
    <property type="component" value="Unassembled WGS sequence"/>
</dbReference>
<evidence type="ECO:0000256" key="1">
    <source>
        <dbReference type="SAM" id="Coils"/>
    </source>
</evidence>
<dbReference type="AlphaFoldDB" id="A0A8S1L146"/>
<proteinExistence type="predicted"/>
<name>A0A8S1L146_PARPR</name>
<keyword evidence="4" id="KW-1185">Reference proteome</keyword>
<reference evidence="3" key="1">
    <citation type="submission" date="2021-01" db="EMBL/GenBank/DDBJ databases">
        <authorList>
            <consortium name="Genoscope - CEA"/>
            <person name="William W."/>
        </authorList>
    </citation>
    <scope>NUCLEOTIDE SEQUENCE</scope>
</reference>
<accession>A0A8S1L146</accession>